<dbReference type="GO" id="GO:0005829">
    <property type="term" value="C:cytosol"/>
    <property type="evidence" value="ECO:0007669"/>
    <property type="project" value="TreeGrafter"/>
</dbReference>
<dbReference type="SMART" id="SM00450">
    <property type="entry name" value="RHOD"/>
    <property type="match status" value="1"/>
</dbReference>
<organism evidence="3">
    <name type="scientific">hydrothermal vent metagenome</name>
    <dbReference type="NCBI Taxonomy" id="652676"/>
    <lineage>
        <taxon>unclassified sequences</taxon>
        <taxon>metagenomes</taxon>
        <taxon>ecological metagenomes</taxon>
    </lineage>
</organism>
<dbReference type="PROSITE" id="PS50042">
    <property type="entry name" value="CNMP_BINDING_3"/>
    <property type="match status" value="1"/>
</dbReference>
<dbReference type="InterPro" id="IPR050503">
    <property type="entry name" value="cAMP-dep_PK_reg_su-like"/>
</dbReference>
<dbReference type="InterPro" id="IPR018490">
    <property type="entry name" value="cNMP-bd_dom_sf"/>
</dbReference>
<dbReference type="AlphaFoldDB" id="A0A3B0W4G0"/>
<dbReference type="CDD" id="cd00038">
    <property type="entry name" value="CAP_ED"/>
    <property type="match status" value="1"/>
</dbReference>
<dbReference type="EMBL" id="UOFA01000208">
    <property type="protein sequence ID" value="VAW45607.1"/>
    <property type="molecule type" value="Genomic_DNA"/>
</dbReference>
<name>A0A3B0W4G0_9ZZZZ</name>
<dbReference type="SUPFAM" id="SSF51206">
    <property type="entry name" value="cAMP-binding domain-like"/>
    <property type="match status" value="1"/>
</dbReference>
<dbReference type="SUPFAM" id="SSF52821">
    <property type="entry name" value="Rhodanese/Cell cycle control phosphatase"/>
    <property type="match status" value="1"/>
</dbReference>
<evidence type="ECO:0000259" key="1">
    <source>
        <dbReference type="PROSITE" id="PS50042"/>
    </source>
</evidence>
<sequence length="347" mass="38229">MIEAEDLKEYYPFNKIEIKFYPLLLNEVEFFEKNQGDELYAINHRAENTKYLTNGVVQITTDKGREKTLKSTSLSSKYPVGDANKSNTMDAIVTSKTMSGFQISSNLLDHLQVWNTVYTSAMPGSPLLGHDSYEWVVGLLKSRSVQMLPQANIQELFMQLEARPVKAGEEIIAEGDEGGFCYIIAAGEAEVFQVIAEGEQKVANLEKGALFGESALVSNEPRNASVRMKTDGLLMVLAGVTFSKLLKAHVIRWVNPQAALEMLRAGATLVDVRESSEYSHQSIEGCFNIPVTQIRKNIHKLNLNSTIITCSDLGSRCASAAFTLATLGYDVYALQGGINGLIRTVQS</sequence>
<evidence type="ECO:0000313" key="3">
    <source>
        <dbReference type="EMBL" id="VAW45607.1"/>
    </source>
</evidence>
<dbReference type="PANTHER" id="PTHR11635">
    <property type="entry name" value="CAMP-DEPENDENT PROTEIN KINASE REGULATORY CHAIN"/>
    <property type="match status" value="1"/>
</dbReference>
<feature type="domain" description="Cyclic nucleotide-binding" evidence="1">
    <location>
        <begin position="144"/>
        <end position="246"/>
    </location>
</feature>
<reference evidence="3" key="1">
    <citation type="submission" date="2018-06" db="EMBL/GenBank/DDBJ databases">
        <authorList>
            <person name="Zhirakovskaya E."/>
        </authorList>
    </citation>
    <scope>NUCLEOTIDE SEQUENCE</scope>
</reference>
<dbReference type="InterPro" id="IPR000595">
    <property type="entry name" value="cNMP-bd_dom"/>
</dbReference>
<dbReference type="PANTHER" id="PTHR11635:SF152">
    <property type="entry name" value="CAMP-DEPENDENT PROTEIN KINASE TYPE I REGULATORY SUBUNIT-RELATED"/>
    <property type="match status" value="1"/>
</dbReference>
<proteinExistence type="predicted"/>
<accession>A0A3B0W4G0</accession>
<dbReference type="Pfam" id="PF00027">
    <property type="entry name" value="cNMP_binding"/>
    <property type="match status" value="1"/>
</dbReference>
<dbReference type="SMART" id="SM00100">
    <property type="entry name" value="cNMP"/>
    <property type="match status" value="1"/>
</dbReference>
<dbReference type="Gene3D" id="2.60.120.10">
    <property type="entry name" value="Jelly Rolls"/>
    <property type="match status" value="1"/>
</dbReference>
<dbReference type="GO" id="GO:0005952">
    <property type="term" value="C:cAMP-dependent protein kinase complex"/>
    <property type="evidence" value="ECO:0007669"/>
    <property type="project" value="InterPro"/>
</dbReference>
<dbReference type="PROSITE" id="PS50206">
    <property type="entry name" value="RHODANESE_3"/>
    <property type="match status" value="1"/>
</dbReference>
<evidence type="ECO:0000259" key="2">
    <source>
        <dbReference type="PROSITE" id="PS50206"/>
    </source>
</evidence>
<dbReference type="PRINTS" id="PR00103">
    <property type="entry name" value="CAMPKINASE"/>
</dbReference>
<dbReference type="InterPro" id="IPR001763">
    <property type="entry name" value="Rhodanese-like_dom"/>
</dbReference>
<dbReference type="InterPro" id="IPR036873">
    <property type="entry name" value="Rhodanese-like_dom_sf"/>
</dbReference>
<dbReference type="CDD" id="cd00158">
    <property type="entry name" value="RHOD"/>
    <property type="match status" value="1"/>
</dbReference>
<feature type="domain" description="Rhodanese" evidence="2">
    <location>
        <begin position="263"/>
        <end position="347"/>
    </location>
</feature>
<protein>
    <recommendedName>
        <fullName evidence="4">Cyclic nucleotide-binding domain-containing protein</fullName>
    </recommendedName>
</protein>
<evidence type="ECO:0008006" key="4">
    <source>
        <dbReference type="Google" id="ProtNLM"/>
    </source>
</evidence>
<dbReference type="InterPro" id="IPR014710">
    <property type="entry name" value="RmlC-like_jellyroll"/>
</dbReference>
<dbReference type="Gene3D" id="3.40.250.10">
    <property type="entry name" value="Rhodanese-like domain"/>
    <property type="match status" value="1"/>
</dbReference>
<dbReference type="Pfam" id="PF00581">
    <property type="entry name" value="Rhodanese"/>
    <property type="match status" value="1"/>
</dbReference>
<gene>
    <name evidence="3" type="ORF">MNBD_GAMMA02-91</name>
</gene>